<dbReference type="AlphaFoldDB" id="A0A166DLJ8"/>
<dbReference type="Pfam" id="PF13673">
    <property type="entry name" value="Acetyltransf_10"/>
    <property type="match status" value="1"/>
</dbReference>
<dbReference type="RefSeq" id="WP_084266279.1">
    <property type="nucleotide sequence ID" value="NZ_LWMT01000087.1"/>
</dbReference>
<dbReference type="Gene3D" id="3.40.630.30">
    <property type="match status" value="1"/>
</dbReference>
<sequence length="181" mass="21301">MNTTSTASNTDDDSINYNISSEFNIDDNVVIEKASFEDMEEILNLQKLAFISEAEIHEDFSIKPLKQSLKEVQDEYKSRYFFKARFLDSNVIVGSIRIQIKKDTTCIEKLIVDPKWQGRGIAKKLLAFIEDKYKNNKFELFTSHKSAKNIHLYKSIGYKVFKIEKESEKFYFIFFRKTNNF</sequence>
<dbReference type="PROSITE" id="PS51186">
    <property type="entry name" value="GNAT"/>
    <property type="match status" value="1"/>
</dbReference>
<organism evidence="4 5">
    <name type="scientific">Methanobrevibacter filiformis</name>
    <dbReference type="NCBI Taxonomy" id="55758"/>
    <lineage>
        <taxon>Archaea</taxon>
        <taxon>Methanobacteriati</taxon>
        <taxon>Methanobacteriota</taxon>
        <taxon>Methanomada group</taxon>
        <taxon>Methanobacteria</taxon>
        <taxon>Methanobacteriales</taxon>
        <taxon>Methanobacteriaceae</taxon>
        <taxon>Methanobrevibacter</taxon>
    </lineage>
</organism>
<evidence type="ECO:0000256" key="2">
    <source>
        <dbReference type="ARBA" id="ARBA00023315"/>
    </source>
</evidence>
<reference evidence="4 5" key="1">
    <citation type="submission" date="2016-04" db="EMBL/GenBank/DDBJ databases">
        <title>Genome sequence of Methanobrevibacter filiformis DSM 11501.</title>
        <authorList>
            <person name="Poehlein A."/>
            <person name="Seedorf H."/>
            <person name="Daniel R."/>
        </authorList>
    </citation>
    <scope>NUCLEOTIDE SEQUENCE [LARGE SCALE GENOMIC DNA]</scope>
    <source>
        <strain evidence="4 5">DSM 11501</strain>
    </source>
</reference>
<dbReference type="InterPro" id="IPR016181">
    <property type="entry name" value="Acyl_CoA_acyltransferase"/>
</dbReference>
<dbReference type="GO" id="GO:0016747">
    <property type="term" value="F:acyltransferase activity, transferring groups other than amino-acyl groups"/>
    <property type="evidence" value="ECO:0007669"/>
    <property type="project" value="InterPro"/>
</dbReference>
<evidence type="ECO:0000256" key="1">
    <source>
        <dbReference type="ARBA" id="ARBA00022679"/>
    </source>
</evidence>
<feature type="domain" description="N-acetyltransferase" evidence="3">
    <location>
        <begin position="29"/>
        <end position="180"/>
    </location>
</feature>
<dbReference type="InterPro" id="IPR050680">
    <property type="entry name" value="YpeA/RimI_acetyltransf"/>
</dbReference>
<keyword evidence="2" id="KW-0012">Acyltransferase</keyword>
<dbReference type="PANTHER" id="PTHR43420:SF47">
    <property type="entry name" value="N-ACETYLTRANSFERASE DOMAIN-CONTAINING PROTEIN"/>
    <property type="match status" value="1"/>
</dbReference>
<proteinExistence type="predicted"/>
<dbReference type="InterPro" id="IPR000182">
    <property type="entry name" value="GNAT_dom"/>
</dbReference>
<dbReference type="PANTHER" id="PTHR43420">
    <property type="entry name" value="ACETYLTRANSFERASE"/>
    <property type="match status" value="1"/>
</dbReference>
<dbReference type="EMBL" id="LWMT01000087">
    <property type="protein sequence ID" value="KZX15725.1"/>
    <property type="molecule type" value="Genomic_DNA"/>
</dbReference>
<keyword evidence="1 4" id="KW-0808">Transferase</keyword>
<accession>A0A166DLJ8</accession>
<keyword evidence="5" id="KW-1185">Reference proteome</keyword>
<dbReference type="Proteomes" id="UP000077066">
    <property type="component" value="Unassembled WGS sequence"/>
</dbReference>
<evidence type="ECO:0000259" key="3">
    <source>
        <dbReference type="PROSITE" id="PS51186"/>
    </source>
</evidence>
<protein>
    <submittedName>
        <fullName evidence="4">Acetyltransferase (GNAT) family protein</fullName>
    </submittedName>
</protein>
<dbReference type="CDD" id="cd04301">
    <property type="entry name" value="NAT_SF"/>
    <property type="match status" value="1"/>
</dbReference>
<dbReference type="STRING" id="55758.MBFIL_05890"/>
<gene>
    <name evidence="4" type="ORF">MBFIL_05890</name>
</gene>
<evidence type="ECO:0000313" key="4">
    <source>
        <dbReference type="EMBL" id="KZX15725.1"/>
    </source>
</evidence>
<comment type="caution">
    <text evidence="4">The sequence shown here is derived from an EMBL/GenBank/DDBJ whole genome shotgun (WGS) entry which is preliminary data.</text>
</comment>
<name>A0A166DLJ8_9EURY</name>
<dbReference type="OrthoDB" id="11597at2157"/>
<evidence type="ECO:0000313" key="5">
    <source>
        <dbReference type="Proteomes" id="UP000077066"/>
    </source>
</evidence>
<dbReference type="PATRIC" id="fig|55758.3.peg.664"/>
<dbReference type="SUPFAM" id="SSF55729">
    <property type="entry name" value="Acyl-CoA N-acyltransferases (Nat)"/>
    <property type="match status" value="1"/>
</dbReference>